<feature type="transmembrane region" description="Helical" evidence="1">
    <location>
        <begin position="20"/>
        <end position="41"/>
    </location>
</feature>
<dbReference type="Pfam" id="PF07386">
    <property type="entry name" value="DUF1499"/>
    <property type="match status" value="1"/>
</dbReference>
<comment type="caution">
    <text evidence="2">The sequence shown here is derived from an EMBL/GenBank/DDBJ whole genome shotgun (WGS) entry which is preliminary data.</text>
</comment>
<feature type="transmembrane region" description="Helical" evidence="1">
    <location>
        <begin position="47"/>
        <end position="73"/>
    </location>
</feature>
<gene>
    <name evidence="2" type="ORF">HME9302_01200</name>
</gene>
<keyword evidence="1" id="KW-0472">Membrane</keyword>
<sequence length="252" mass="26832">MDSTAHANTRYKWTALLSRLTLALAVIATVLALGGMTLARYDLIGKLVGFSGLSFGMMAAIAALLFGIAALIMNARKGWPHRTSALLGFIIAVVFIGVVAARVLSAGSPPAIHDITTDLADPPAFSVLPLAEDNLRGLESEQEWRELHSAAYGDLDTVTIDKPVAEVIADAEALAREKGWTVALADPETGRLEATAYAAWIRFEDDVVLRVTPSADGRGSDVDMRSVSKVGVSDLGVNAQRIEDFLTDLATR</sequence>
<dbReference type="Proteomes" id="UP000253727">
    <property type="component" value="Unassembled WGS sequence"/>
</dbReference>
<protein>
    <recommendedName>
        <fullName evidence="4">DUF1499 domain-containing protein</fullName>
    </recommendedName>
</protein>
<evidence type="ECO:0000313" key="3">
    <source>
        <dbReference type="Proteomes" id="UP000253727"/>
    </source>
</evidence>
<dbReference type="InterPro" id="IPR010865">
    <property type="entry name" value="DUF1499"/>
</dbReference>
<evidence type="ECO:0000256" key="1">
    <source>
        <dbReference type="SAM" id="Phobius"/>
    </source>
</evidence>
<reference evidence="2 3" key="1">
    <citation type="submission" date="2018-04" db="EMBL/GenBank/DDBJ databases">
        <title>Altererythrobacter sp. HME9302 genome sequencing and assembly.</title>
        <authorList>
            <person name="Kang H."/>
            <person name="Kim H."/>
            <person name="Joh K."/>
        </authorList>
    </citation>
    <scope>NUCLEOTIDE SEQUENCE [LARGE SCALE GENOMIC DNA]</scope>
    <source>
        <strain evidence="2 3">HME9302</strain>
    </source>
</reference>
<accession>A0A369Q696</accession>
<evidence type="ECO:0000313" key="2">
    <source>
        <dbReference type="EMBL" id="RDC60002.1"/>
    </source>
</evidence>
<dbReference type="OrthoDB" id="1523552at2"/>
<organism evidence="2 3">
    <name type="scientific">Alteripontixanthobacter maritimus</name>
    <dbReference type="NCBI Taxonomy" id="2161824"/>
    <lineage>
        <taxon>Bacteria</taxon>
        <taxon>Pseudomonadati</taxon>
        <taxon>Pseudomonadota</taxon>
        <taxon>Alphaproteobacteria</taxon>
        <taxon>Sphingomonadales</taxon>
        <taxon>Erythrobacteraceae</taxon>
        <taxon>Alteripontixanthobacter</taxon>
    </lineage>
</organism>
<name>A0A369Q696_9SPHN</name>
<keyword evidence="1" id="KW-0812">Transmembrane</keyword>
<evidence type="ECO:0008006" key="4">
    <source>
        <dbReference type="Google" id="ProtNLM"/>
    </source>
</evidence>
<feature type="transmembrane region" description="Helical" evidence="1">
    <location>
        <begin position="85"/>
        <end position="104"/>
    </location>
</feature>
<keyword evidence="1" id="KW-1133">Transmembrane helix</keyword>
<dbReference type="RefSeq" id="WP_115366249.1">
    <property type="nucleotide sequence ID" value="NZ_QBKA01000002.1"/>
</dbReference>
<dbReference type="AlphaFoldDB" id="A0A369Q696"/>
<proteinExistence type="predicted"/>
<dbReference type="EMBL" id="QBKA01000002">
    <property type="protein sequence ID" value="RDC60002.1"/>
    <property type="molecule type" value="Genomic_DNA"/>
</dbReference>
<keyword evidence="3" id="KW-1185">Reference proteome</keyword>